<dbReference type="EMBL" id="JABSOD010000026">
    <property type="protein sequence ID" value="NRQ44297.1"/>
    <property type="molecule type" value="Genomic_DNA"/>
</dbReference>
<accession>A0A7Y5EJX9</accession>
<proteinExistence type="predicted"/>
<reference evidence="1 2" key="1">
    <citation type="submission" date="2020-06" db="EMBL/GenBank/DDBJ databases">
        <title>Rheinheimera sp. nov., a marine bacterium isolated from coastal.</title>
        <authorList>
            <person name="Yu Q."/>
            <person name="Qi Y."/>
            <person name="Pu J."/>
        </authorList>
    </citation>
    <scope>NUCLEOTIDE SEQUENCE [LARGE SCALE GENOMIC DNA]</scope>
    <source>
        <strain evidence="1 2">YQF-2</strain>
    </source>
</reference>
<dbReference type="Pfam" id="PF06945">
    <property type="entry name" value="DUF1289"/>
    <property type="match status" value="1"/>
</dbReference>
<protein>
    <submittedName>
        <fullName evidence="1">DUF1289 domain-containing protein</fullName>
    </submittedName>
</protein>
<organism evidence="1 2">
    <name type="scientific">Rheinheimera lutimaris</name>
    <dbReference type="NCBI Taxonomy" id="2740584"/>
    <lineage>
        <taxon>Bacteria</taxon>
        <taxon>Pseudomonadati</taxon>
        <taxon>Pseudomonadota</taxon>
        <taxon>Gammaproteobacteria</taxon>
        <taxon>Chromatiales</taxon>
        <taxon>Chromatiaceae</taxon>
        <taxon>Rheinheimera</taxon>
    </lineage>
</organism>
<dbReference type="PANTHER" id="PTHR35175:SF2">
    <property type="entry name" value="DUF1289 DOMAIN-CONTAINING PROTEIN"/>
    <property type="match status" value="1"/>
</dbReference>
<name>A0A7Y5EJX9_9GAMM</name>
<dbReference type="Proteomes" id="UP000523161">
    <property type="component" value="Unassembled WGS sequence"/>
</dbReference>
<dbReference type="PANTHER" id="PTHR35175">
    <property type="entry name" value="DUF1289 DOMAIN-CONTAINING PROTEIN"/>
    <property type="match status" value="1"/>
</dbReference>
<evidence type="ECO:0000313" key="2">
    <source>
        <dbReference type="Proteomes" id="UP000523161"/>
    </source>
</evidence>
<gene>
    <name evidence="1" type="ORF">HRH59_17310</name>
</gene>
<keyword evidence="2" id="KW-1185">Reference proteome</keyword>
<dbReference type="AlphaFoldDB" id="A0A7Y5EJX9"/>
<dbReference type="InterPro" id="IPR010710">
    <property type="entry name" value="DUF1289"/>
</dbReference>
<sequence>MSESPCVRNCCLDQQDCCLGCGRLLQEIIEWHTADVLRREQILHQAAQRMAQREASGAVMRPAVSLFE</sequence>
<evidence type="ECO:0000313" key="1">
    <source>
        <dbReference type="EMBL" id="NRQ44297.1"/>
    </source>
</evidence>
<comment type="caution">
    <text evidence="1">The sequence shown here is derived from an EMBL/GenBank/DDBJ whole genome shotgun (WGS) entry which is preliminary data.</text>
</comment>
<dbReference type="RefSeq" id="WP_173502529.1">
    <property type="nucleotide sequence ID" value="NZ_JABSOD010000026.1"/>
</dbReference>